<evidence type="ECO:0000313" key="6">
    <source>
        <dbReference type="Proteomes" id="UP001642484"/>
    </source>
</evidence>
<dbReference type="Pfam" id="PF13516">
    <property type="entry name" value="LRR_6"/>
    <property type="match status" value="2"/>
</dbReference>
<dbReference type="EMBL" id="CAXAMN010011758">
    <property type="protein sequence ID" value="CAK9036164.1"/>
    <property type="molecule type" value="Genomic_DNA"/>
</dbReference>
<dbReference type="PANTHER" id="PTHR24113:SF12">
    <property type="entry name" value="RAN GTPASE-ACTIVATING PROTEIN 1"/>
    <property type="match status" value="1"/>
</dbReference>
<proteinExistence type="predicted"/>
<dbReference type="InterPro" id="IPR027038">
    <property type="entry name" value="RanGap"/>
</dbReference>
<evidence type="ECO:0000313" key="4">
    <source>
        <dbReference type="EMBL" id="CAK9036164.1"/>
    </source>
</evidence>
<name>A0ABP0LAH6_9DINO</name>
<dbReference type="SUPFAM" id="SSF52047">
    <property type="entry name" value="RNI-like"/>
    <property type="match status" value="1"/>
</dbReference>
<dbReference type="Proteomes" id="UP001642484">
    <property type="component" value="Unassembled WGS sequence"/>
</dbReference>
<dbReference type="Gene3D" id="3.80.10.10">
    <property type="entry name" value="Ribonuclease Inhibitor"/>
    <property type="match status" value="1"/>
</dbReference>
<comment type="caution">
    <text evidence="4">The sequence shown here is derived from an EMBL/GenBank/DDBJ whole genome shotgun (WGS) entry which is preliminary data.</text>
</comment>
<dbReference type="PANTHER" id="PTHR24113">
    <property type="entry name" value="RAN GTPASE-ACTIVATING PROTEIN 1"/>
    <property type="match status" value="1"/>
</dbReference>
<gene>
    <name evidence="4" type="ORF">CCMP2556_LOCUS20177</name>
    <name evidence="5" type="ORF">CCMP2556_LOCUS21316</name>
</gene>
<dbReference type="InterPro" id="IPR001611">
    <property type="entry name" value="Leu-rich_rpt"/>
</dbReference>
<evidence type="ECO:0000256" key="2">
    <source>
        <dbReference type="ARBA" id="ARBA00022614"/>
    </source>
</evidence>
<dbReference type="InterPro" id="IPR032675">
    <property type="entry name" value="LRR_dom_sf"/>
</dbReference>
<evidence type="ECO:0000313" key="5">
    <source>
        <dbReference type="EMBL" id="CAK9039181.1"/>
    </source>
</evidence>
<sequence length="164" mass="17494">MDTVPANLGASVEDLQNSSTLFLKSRQVTDADCAAIAPYLKKNTNLRQLFIGYNDFSDEGARHLCEALSGIEGGSLELVGFRHCKLGNGAADAVAELIKRSKTIVEVGIDENEIFDAGAESLAAALPEATSLRHLYIGENKITAQGESKLSAAAPSSMKVYFTR</sequence>
<protein>
    <submittedName>
        <fullName evidence="4">Uncharacterized protein</fullName>
    </submittedName>
</protein>
<accession>A0ABP0LAH6</accession>
<keyword evidence="2" id="KW-0433">Leucine-rich repeat</keyword>
<dbReference type="SMART" id="SM00368">
    <property type="entry name" value="LRR_RI"/>
    <property type="match status" value="4"/>
</dbReference>
<evidence type="ECO:0000256" key="1">
    <source>
        <dbReference type="ARBA" id="ARBA00022468"/>
    </source>
</evidence>
<organism evidence="4 6">
    <name type="scientific">Durusdinium trenchii</name>
    <dbReference type="NCBI Taxonomy" id="1381693"/>
    <lineage>
        <taxon>Eukaryota</taxon>
        <taxon>Sar</taxon>
        <taxon>Alveolata</taxon>
        <taxon>Dinophyceae</taxon>
        <taxon>Suessiales</taxon>
        <taxon>Symbiodiniaceae</taxon>
        <taxon>Durusdinium</taxon>
    </lineage>
</organism>
<evidence type="ECO:0000256" key="3">
    <source>
        <dbReference type="ARBA" id="ARBA00022737"/>
    </source>
</evidence>
<dbReference type="EMBL" id="CAXAMN010012858">
    <property type="protein sequence ID" value="CAK9039181.1"/>
    <property type="molecule type" value="Genomic_DNA"/>
</dbReference>
<keyword evidence="6" id="KW-1185">Reference proteome</keyword>
<keyword evidence="3" id="KW-0677">Repeat</keyword>
<reference evidence="4 6" key="1">
    <citation type="submission" date="2024-02" db="EMBL/GenBank/DDBJ databases">
        <authorList>
            <person name="Chen Y."/>
            <person name="Shah S."/>
            <person name="Dougan E. K."/>
            <person name="Thang M."/>
            <person name="Chan C."/>
        </authorList>
    </citation>
    <scope>NUCLEOTIDE SEQUENCE [LARGE SCALE GENOMIC DNA]</scope>
</reference>
<keyword evidence="1" id="KW-0343">GTPase activation</keyword>